<keyword evidence="3 5" id="KW-1133">Transmembrane helix</keyword>
<evidence type="ECO:0000259" key="6">
    <source>
        <dbReference type="Pfam" id="PF04138"/>
    </source>
</evidence>
<dbReference type="InterPro" id="IPR007267">
    <property type="entry name" value="GtrA_DPMS_TM"/>
</dbReference>
<feature type="transmembrane region" description="Helical" evidence="5">
    <location>
        <begin position="52"/>
        <end position="71"/>
    </location>
</feature>
<feature type="transmembrane region" description="Helical" evidence="5">
    <location>
        <begin position="24"/>
        <end position="46"/>
    </location>
</feature>
<evidence type="ECO:0000313" key="8">
    <source>
        <dbReference type="Proteomes" id="UP000183447"/>
    </source>
</evidence>
<feature type="transmembrane region" description="Helical" evidence="5">
    <location>
        <begin position="92"/>
        <end position="113"/>
    </location>
</feature>
<protein>
    <submittedName>
        <fullName evidence="7">GtrA-like protein</fullName>
    </submittedName>
</protein>
<feature type="transmembrane region" description="Helical" evidence="5">
    <location>
        <begin position="119"/>
        <end position="140"/>
    </location>
</feature>
<organism evidence="7 8">
    <name type="scientific">Devosia enhydra</name>
    <dbReference type="NCBI Taxonomy" id="665118"/>
    <lineage>
        <taxon>Bacteria</taxon>
        <taxon>Pseudomonadati</taxon>
        <taxon>Pseudomonadota</taxon>
        <taxon>Alphaproteobacteria</taxon>
        <taxon>Hyphomicrobiales</taxon>
        <taxon>Devosiaceae</taxon>
        <taxon>Devosia</taxon>
    </lineage>
</organism>
<keyword evidence="2 5" id="KW-0812">Transmembrane</keyword>
<accession>A0A1K2HW74</accession>
<keyword evidence="4 5" id="KW-0472">Membrane</keyword>
<proteinExistence type="predicted"/>
<dbReference type="EMBL" id="FPKU01000001">
    <property type="protein sequence ID" value="SFZ83210.1"/>
    <property type="molecule type" value="Genomic_DNA"/>
</dbReference>
<dbReference type="OrthoDB" id="7949431at2"/>
<evidence type="ECO:0000256" key="1">
    <source>
        <dbReference type="ARBA" id="ARBA00004141"/>
    </source>
</evidence>
<reference evidence="7 8" key="1">
    <citation type="submission" date="2016-11" db="EMBL/GenBank/DDBJ databases">
        <authorList>
            <person name="Jaros S."/>
            <person name="Januszkiewicz K."/>
            <person name="Wedrychowicz H."/>
        </authorList>
    </citation>
    <scope>NUCLEOTIDE SEQUENCE [LARGE SCALE GENOMIC DNA]</scope>
    <source>
        <strain evidence="7 8">ATCC 23634</strain>
    </source>
</reference>
<evidence type="ECO:0000256" key="5">
    <source>
        <dbReference type="SAM" id="Phobius"/>
    </source>
</evidence>
<dbReference type="Proteomes" id="UP000183447">
    <property type="component" value="Unassembled WGS sequence"/>
</dbReference>
<keyword evidence="8" id="KW-1185">Reference proteome</keyword>
<dbReference type="GO" id="GO:0000271">
    <property type="term" value="P:polysaccharide biosynthetic process"/>
    <property type="evidence" value="ECO:0007669"/>
    <property type="project" value="InterPro"/>
</dbReference>
<evidence type="ECO:0000313" key="7">
    <source>
        <dbReference type="EMBL" id="SFZ83210.1"/>
    </source>
</evidence>
<evidence type="ECO:0000256" key="2">
    <source>
        <dbReference type="ARBA" id="ARBA00022692"/>
    </source>
</evidence>
<feature type="domain" description="GtrA/DPMS transmembrane" evidence="6">
    <location>
        <begin position="26"/>
        <end position="141"/>
    </location>
</feature>
<dbReference type="Pfam" id="PF04138">
    <property type="entry name" value="GtrA_DPMS_TM"/>
    <property type="match status" value="1"/>
</dbReference>
<dbReference type="STRING" id="665118.SAMN02983003_1518"/>
<comment type="subcellular location">
    <subcellularLocation>
        <location evidence="1">Membrane</location>
        <topology evidence="1">Multi-pass membrane protein</topology>
    </subcellularLocation>
</comment>
<evidence type="ECO:0000256" key="3">
    <source>
        <dbReference type="ARBA" id="ARBA00022989"/>
    </source>
</evidence>
<dbReference type="GO" id="GO:0016020">
    <property type="term" value="C:membrane"/>
    <property type="evidence" value="ECO:0007669"/>
    <property type="project" value="UniProtKB-SubCell"/>
</dbReference>
<dbReference type="AlphaFoldDB" id="A0A1K2HW74"/>
<evidence type="ECO:0000256" key="4">
    <source>
        <dbReference type="ARBA" id="ARBA00023136"/>
    </source>
</evidence>
<sequence>MSIGDSLNAALPIRKGLRATLASLMRFAGVGGAAALGYVLVSSLAVVLCSGLPAPVVSTACYALFIVPTYLAHRRFSFRSDVAHGRALPRYAAVQALGLALAALFSALAYEVLALPNPAAAIAVVVLTSAISFILLKLWAFAAHR</sequence>
<gene>
    <name evidence="7" type="ORF">SAMN02983003_1518</name>
</gene>
<name>A0A1K2HW74_9HYPH</name>